<keyword evidence="3" id="KW-1185">Reference proteome</keyword>
<accession>A0A2P4TCA0</accession>
<comment type="caution">
    <text evidence="2">The sequence shown here is derived from an EMBL/GenBank/DDBJ whole genome shotgun (WGS) entry which is preliminary data.</text>
</comment>
<dbReference type="AlphaFoldDB" id="A0A2P4TCA0"/>
<sequence length="130" mass="14634">MGKHTGTHKALSILIARSSALLVQMGQHTEHTHLCFSTQLPKLHDSCVSPRKCLQSTHLHREQTGTPMHSYIHMWDFWARRHYAPMLSTSPSVCPAPQHAWLSLSLSELLAALRTDSAESSRARSLLRCQ</sequence>
<feature type="chain" id="PRO_5015112888" evidence="1">
    <location>
        <begin position="21"/>
        <end position="130"/>
    </location>
</feature>
<gene>
    <name evidence="2" type="ORF">CIB84_002257</name>
</gene>
<organism evidence="2 3">
    <name type="scientific">Bambusicola thoracicus</name>
    <name type="common">Chinese bamboo-partridge</name>
    <name type="synonym">Perdix thoracica</name>
    <dbReference type="NCBI Taxonomy" id="9083"/>
    <lineage>
        <taxon>Eukaryota</taxon>
        <taxon>Metazoa</taxon>
        <taxon>Chordata</taxon>
        <taxon>Craniata</taxon>
        <taxon>Vertebrata</taxon>
        <taxon>Euteleostomi</taxon>
        <taxon>Archelosauria</taxon>
        <taxon>Archosauria</taxon>
        <taxon>Dinosauria</taxon>
        <taxon>Saurischia</taxon>
        <taxon>Theropoda</taxon>
        <taxon>Coelurosauria</taxon>
        <taxon>Aves</taxon>
        <taxon>Neognathae</taxon>
        <taxon>Galloanserae</taxon>
        <taxon>Galliformes</taxon>
        <taxon>Phasianidae</taxon>
        <taxon>Perdicinae</taxon>
        <taxon>Bambusicola</taxon>
    </lineage>
</organism>
<protein>
    <submittedName>
        <fullName evidence="2">Uncharacterized protein</fullName>
    </submittedName>
</protein>
<feature type="signal peptide" evidence="1">
    <location>
        <begin position="1"/>
        <end position="20"/>
    </location>
</feature>
<reference evidence="2 3" key="1">
    <citation type="submission" date="2018-01" db="EMBL/GenBank/DDBJ databases">
        <title>Comparison of the Chinese Bamboo Partridge and Red Junglefowl genome sequences highlights the importance of demography in genome evolution.</title>
        <authorList>
            <person name="Tiley G.P."/>
            <person name="Kimball R.T."/>
            <person name="Braun E.L."/>
            <person name="Burleigh J.G."/>
        </authorList>
    </citation>
    <scope>NUCLEOTIDE SEQUENCE [LARGE SCALE GENOMIC DNA]</scope>
    <source>
        <strain evidence="2">RTK389</strain>
        <tissue evidence="2">Blood</tissue>
    </source>
</reference>
<dbReference type="EMBL" id="PPHD01002545">
    <property type="protein sequence ID" value="POI33991.1"/>
    <property type="molecule type" value="Genomic_DNA"/>
</dbReference>
<keyword evidence="1" id="KW-0732">Signal</keyword>
<dbReference type="Proteomes" id="UP000237246">
    <property type="component" value="Unassembled WGS sequence"/>
</dbReference>
<evidence type="ECO:0000313" key="3">
    <source>
        <dbReference type="Proteomes" id="UP000237246"/>
    </source>
</evidence>
<evidence type="ECO:0000256" key="1">
    <source>
        <dbReference type="SAM" id="SignalP"/>
    </source>
</evidence>
<evidence type="ECO:0000313" key="2">
    <source>
        <dbReference type="EMBL" id="POI33991.1"/>
    </source>
</evidence>
<proteinExistence type="predicted"/>
<name>A0A2P4TCA0_BAMTH</name>